<dbReference type="Proteomes" id="UP000095192">
    <property type="component" value="Unassembled WGS sequence"/>
</dbReference>
<feature type="region of interest" description="Disordered" evidence="1">
    <location>
        <begin position="1223"/>
        <end position="1247"/>
    </location>
</feature>
<name>A0A1D3D2C9_9EIME</name>
<evidence type="ECO:0000313" key="3">
    <source>
        <dbReference type="Proteomes" id="UP000095192"/>
    </source>
</evidence>
<feature type="compositionally biased region" description="Polar residues" evidence="1">
    <location>
        <begin position="721"/>
        <end position="730"/>
    </location>
</feature>
<dbReference type="InParanoid" id="A0A1D3D2C9"/>
<feature type="compositionally biased region" description="Low complexity" evidence="1">
    <location>
        <begin position="1688"/>
        <end position="1715"/>
    </location>
</feature>
<keyword evidence="3" id="KW-1185">Reference proteome</keyword>
<accession>A0A1D3D2C9</accession>
<feature type="region of interest" description="Disordered" evidence="1">
    <location>
        <begin position="1550"/>
        <end position="1648"/>
    </location>
</feature>
<evidence type="ECO:0000256" key="1">
    <source>
        <dbReference type="SAM" id="MobiDB-lite"/>
    </source>
</evidence>
<feature type="compositionally biased region" description="Polar residues" evidence="1">
    <location>
        <begin position="1602"/>
        <end position="1620"/>
    </location>
</feature>
<organism evidence="2 3">
    <name type="scientific">Cyclospora cayetanensis</name>
    <dbReference type="NCBI Taxonomy" id="88456"/>
    <lineage>
        <taxon>Eukaryota</taxon>
        <taxon>Sar</taxon>
        <taxon>Alveolata</taxon>
        <taxon>Apicomplexa</taxon>
        <taxon>Conoidasida</taxon>
        <taxon>Coccidia</taxon>
        <taxon>Eucoccidiorida</taxon>
        <taxon>Eimeriorina</taxon>
        <taxon>Eimeriidae</taxon>
        <taxon>Cyclospora</taxon>
    </lineage>
</organism>
<feature type="region of interest" description="Disordered" evidence="1">
    <location>
        <begin position="997"/>
        <end position="1072"/>
    </location>
</feature>
<feature type="compositionally biased region" description="Basic and acidic residues" evidence="1">
    <location>
        <begin position="1059"/>
        <end position="1069"/>
    </location>
</feature>
<evidence type="ECO:0000313" key="2">
    <source>
        <dbReference type="EMBL" id="OEH77608.1"/>
    </source>
</evidence>
<proteinExistence type="predicted"/>
<gene>
    <name evidence="2" type="ORF">cyc_08360</name>
</gene>
<feature type="compositionally biased region" description="Polar residues" evidence="1">
    <location>
        <begin position="651"/>
        <end position="663"/>
    </location>
</feature>
<protein>
    <submittedName>
        <fullName evidence="2">Uncharacterized protein</fullName>
    </submittedName>
</protein>
<comment type="caution">
    <text evidence="2">The sequence shown here is derived from an EMBL/GenBank/DDBJ whole genome shotgun (WGS) entry which is preliminary data.</text>
</comment>
<sequence length="1796" mass="194162">MPGVSPLPPTEAYALLHRAPRVWPPLKKYSERPSSRGMPFRSSSPLQPAASPPPAAPAQHSSQETSIIRSRSSFITSMLSVRQPSLRCTSSQQTQQEVQLTSPAFEDVAACTLSDPSAGRAKGALLRHPCLTTEQRHQRWRHCKHDMRLTPAGAVAVQAALSPNSTSAALETATGKGLSTNTMAVANGEAAAEVAVGRDGGEEKRVVAYTGPLKLSKGLSRCTKKHKGVQAKGSSPSTAEEMAASPSVGITIGRYNPRALLPLDGLSRTVGTESLCLQTGSRNDNNRNSSNGSNSRPQQVLLNLKAGKGVAAAELSTPTKREVALGGDGLCRPCLPLKDPFSLQVREALATAFAGNTTADSQEHQNSSPQRPHRVHRPHLLAQIKQRKEAAAAATVPTAGRPHFLSVSQWMTHPNAAEPRDVENSPPGMLKKILPHCTQQLPKVHLVSTRNQRNDKHPPWPRSIQAAAAVEAPTQAQRQQLPQQKQQQVHVQHTKLRALRRRSCILRERCPERDAVCDALHLADSIAAERDCQRPNPPSPPHHSKHASSFSNSPSGTFLCIKAATCSDLPEDAASRAAATLAAATGEDDLALTADSRLFAEATYCGMPLQGASLEWCGQAQDEVRIKSSIFAHSQGWEVMVLGSSEASTLEASMRETSQQSVLSVERRRRGRNPRQQLRQGHWKKTHEEQPHGGLKAKATVREAQVRQHAPVTRRLPRSPLTLSQDTMMQPNCGKSRWHSPISAGAETTAGRTPTAQTEKAASQLLLCGDLSEEVPEALWGFLPADEMKLYARGRSSSWHLSRLPYADLGWKQQYSNPPKRPGQGLATAKRVKKAEMPPERKHWEGAQCNEEKSCSVYAVAGETCHIEENRSPVNNFPLHYSEEPSAAGTAAGDYTKAGVLASAEARASSAASSAPNFVGGLRQYSTSHRVELRQGQRSDSLGLSPLIRGVEVSVGDCFSLAYSQSSSCASRSRCSSRASSIGSRCNSNGTLPYPYGRDYGSSFDESHDSRSPATASAADGDKQTGRESLHPQGGDHKSPRKIAEREGLCHSSAVEADTATRDTKEDSASRASLSWPLESFQNLQRSCGKLKNRIFSTSRGVQTAKASAAAATSRSSPPARLPLLARELLRLRTIRPRTQCNWIWRMPQQRIQRPSKLQRKVNLPAFHARQQVSHLRHRTLREQLERQMHLHRKQPHQLLFVQGYMHGKYECSNFRECPSSSLVGSSLPQLPHQPDDSATASTCQDPAKVPFVGSAKEPSLANAGTSTTPGSVAVQSAVHFTPSAANALSTGSKLPQSAESAEPSIASSIPFELPHYPPPSHTATGCAAHLACDTQLCLGSSRLTPQPSVASEVVASAVEEATGHWHSGNTALKPVVNVAPTAVRTSTPSLTELPIREVQWEQILGCSFHEQQQRQRTNISASAARAREAARRAAIASRKALSMASGATACALTATAPLARSFGDAMPQRRRPGPFPRGFSEQLPPVASVRALSNCKKSNCLPDSASIVPVDPFLQGRGPPAGPCKVSRTTIATAAASPAAASASFLQTHTTAETEQQRDPGASKQPGEQLDESGKEQPTCPNDHRLTGHLATETSKPFHGSRNNKGTSSDSCRTNTLGSSKEVKEGSTKGGQHPKPEGTESHGETESLVECTYTSMPPDSTLDALQQQLLEQEAVRQSISTLHRQQMRQQQQCRDQHLPQGGSSQVQRQQQPQRGESGLILLNIRRSKQPSPPRLWEHKRRKAQEQRNAKAAAYGLLLQQQHLSLGRLQMLQERATEQLAAAVGLPRVAFIDEET</sequence>
<dbReference type="VEuPathDB" id="ToxoDB:cyc_08360"/>
<feature type="region of interest" description="Disordered" evidence="1">
    <location>
        <begin position="1681"/>
        <end position="1721"/>
    </location>
</feature>
<feature type="compositionally biased region" description="Basic and acidic residues" evidence="1">
    <location>
        <begin position="1635"/>
        <end position="1646"/>
    </location>
</feature>
<feature type="region of interest" description="Disordered" evidence="1">
    <location>
        <begin position="24"/>
        <end position="67"/>
    </location>
</feature>
<feature type="compositionally biased region" description="Low complexity" evidence="1">
    <location>
        <begin position="57"/>
        <end position="67"/>
    </location>
</feature>
<feature type="region of interest" description="Disordered" evidence="1">
    <location>
        <begin position="530"/>
        <end position="552"/>
    </location>
</feature>
<reference evidence="2 3" key="1">
    <citation type="journal article" date="2016" name="BMC Genomics">
        <title>Comparative genomics reveals Cyclospora cayetanensis possesses coccidia-like metabolism and invasion components but unique surface antigens.</title>
        <authorList>
            <person name="Liu S."/>
            <person name="Wang L."/>
            <person name="Zheng H."/>
            <person name="Xu Z."/>
            <person name="Roellig D.M."/>
            <person name="Li N."/>
            <person name="Frace M.A."/>
            <person name="Tang K."/>
            <person name="Arrowood M.J."/>
            <person name="Moss D.M."/>
            <person name="Zhang L."/>
            <person name="Feng Y."/>
            <person name="Xiao L."/>
        </authorList>
    </citation>
    <scope>NUCLEOTIDE SEQUENCE [LARGE SCALE GENOMIC DNA]</scope>
    <source>
        <strain evidence="2 3">CHN_HEN01</strain>
    </source>
</reference>
<dbReference type="EMBL" id="JROU02001041">
    <property type="protein sequence ID" value="OEH77608.1"/>
    <property type="molecule type" value="Genomic_DNA"/>
</dbReference>
<feature type="compositionally biased region" description="Low complexity" evidence="1">
    <location>
        <begin position="280"/>
        <end position="296"/>
    </location>
</feature>
<feature type="region of interest" description="Disordered" evidence="1">
    <location>
        <begin position="275"/>
        <end position="297"/>
    </location>
</feature>
<feature type="region of interest" description="Disordered" evidence="1">
    <location>
        <begin position="651"/>
        <end position="757"/>
    </location>
</feature>
<feature type="compositionally biased region" description="Basic and acidic residues" evidence="1">
    <location>
        <begin position="1020"/>
        <end position="1049"/>
    </location>
</feature>